<dbReference type="PANTHER" id="PTHR10900">
    <property type="entry name" value="PERIOSTIN-RELATED"/>
    <property type="match status" value="1"/>
</dbReference>
<feature type="domain" description="FAS1" evidence="2">
    <location>
        <begin position="37"/>
        <end position="236"/>
    </location>
</feature>
<keyword evidence="1" id="KW-0732">Signal</keyword>
<protein>
    <submittedName>
        <fullName evidence="3">Fasciclin domain-containing protein</fullName>
    </submittedName>
</protein>
<keyword evidence="4" id="KW-1185">Reference proteome</keyword>
<name>A0ABW4ZJA3_9SPHI</name>
<dbReference type="InterPro" id="IPR000782">
    <property type="entry name" value="FAS1_domain"/>
</dbReference>
<dbReference type="PANTHER" id="PTHR10900:SF77">
    <property type="entry name" value="FI19380P1"/>
    <property type="match status" value="1"/>
</dbReference>
<dbReference type="Pfam" id="PF02469">
    <property type="entry name" value="Fasciclin"/>
    <property type="match status" value="3"/>
</dbReference>
<reference evidence="4" key="1">
    <citation type="journal article" date="2019" name="Int. J. Syst. Evol. Microbiol.">
        <title>The Global Catalogue of Microorganisms (GCM) 10K type strain sequencing project: providing services to taxonomists for standard genome sequencing and annotation.</title>
        <authorList>
            <consortium name="The Broad Institute Genomics Platform"/>
            <consortium name="The Broad Institute Genome Sequencing Center for Infectious Disease"/>
            <person name="Wu L."/>
            <person name="Ma J."/>
        </authorList>
    </citation>
    <scope>NUCLEOTIDE SEQUENCE [LARGE SCALE GENOMIC DNA]</scope>
    <source>
        <strain evidence="4">KCTC 42217</strain>
    </source>
</reference>
<dbReference type="SUPFAM" id="SSF82153">
    <property type="entry name" value="FAS1 domain"/>
    <property type="match status" value="4"/>
</dbReference>
<dbReference type="InterPro" id="IPR036378">
    <property type="entry name" value="FAS1_dom_sf"/>
</dbReference>
<sequence length="728" mass="80330">MKKVLKTSSFLLVLLALFSACNKKGWDEYYGRPDDLASPIYQQLQARNNFNSFLVLVDKAGYKDILSKAGYWTIFAPNDEAVARYLQENNISDVNAVKDSVARKIVRYSLAYNSFKSDRLDDYQSGIGWAADKAYKRRTTFYAALDTAMIDGKKVLVSASNRNNAGGTYYVSADNNNKYIPFFLNSYFTANGIPTSDYAYLFPGKTFSGFNVADAQVVNKDIIAENGVIHEIDRVILPLPSIDQYLSTAPEYSKFKKVFDDHMVSYLINASATAKNKEITGSNLDVYVKVYNGMLPFSPNNENFLKVEDNDGQMDGYTMFAPTNEAFESYTRDTLLKHYLTFEALPDEIISDFLMAHMWRTTVWPSKFSVTKNLQGEGALFNLATDIVDKKVLSNGIFYGTNKAQSANVFSSVFGKAYLNPNYSLMTRALSVALKTNIINTNSKYTLFLISDDDLTAAGYSYNLDANRWEYRPPGGGTTLTGTSAWDKLNRILNTHVVRQDLTDITGSGIIETYNGEYIKYNGNTVFSAGNQDANVTRAASGEEAASNGTVYYVNGLLNESTLSIGKHIEKLAATTGSNFKKFFDYLKASNIYNTSNGEILGVSAGSLYTVFVPNNAGIDAAIAQGYLPSSPTSSSADDKEKVANFIRYHILQKETVVVDGKKEGGYPTLLQKENGAITAITIANTATSMQVTDMKAGTVNVLVPSSNNLSNRAVIHLINGFLKFDTK</sequence>
<evidence type="ECO:0000256" key="1">
    <source>
        <dbReference type="SAM" id="SignalP"/>
    </source>
</evidence>
<feature type="domain" description="FAS1" evidence="2">
    <location>
        <begin position="567"/>
        <end position="723"/>
    </location>
</feature>
<dbReference type="PROSITE" id="PS50213">
    <property type="entry name" value="FAS1"/>
    <property type="match status" value="4"/>
</dbReference>
<dbReference type="EMBL" id="JBHUHZ010000001">
    <property type="protein sequence ID" value="MFD2162135.1"/>
    <property type="molecule type" value="Genomic_DNA"/>
</dbReference>
<evidence type="ECO:0000313" key="4">
    <source>
        <dbReference type="Proteomes" id="UP001597387"/>
    </source>
</evidence>
<evidence type="ECO:0000259" key="2">
    <source>
        <dbReference type="PROSITE" id="PS50213"/>
    </source>
</evidence>
<dbReference type="InterPro" id="IPR050904">
    <property type="entry name" value="Adhesion/Biosynth-related"/>
</dbReference>
<feature type="signal peptide" evidence="1">
    <location>
        <begin position="1"/>
        <end position="22"/>
    </location>
</feature>
<dbReference type="SMART" id="SM00554">
    <property type="entry name" value="FAS1"/>
    <property type="match status" value="2"/>
</dbReference>
<gene>
    <name evidence="3" type="ORF">ACFSJU_07000</name>
</gene>
<proteinExistence type="predicted"/>
<evidence type="ECO:0000313" key="3">
    <source>
        <dbReference type="EMBL" id="MFD2162135.1"/>
    </source>
</evidence>
<dbReference type="Gene3D" id="2.30.180.10">
    <property type="entry name" value="FAS1 domain"/>
    <property type="match status" value="4"/>
</dbReference>
<comment type="caution">
    <text evidence="3">The sequence shown here is derived from an EMBL/GenBank/DDBJ whole genome shotgun (WGS) entry which is preliminary data.</text>
</comment>
<dbReference type="Proteomes" id="UP001597387">
    <property type="component" value="Unassembled WGS sequence"/>
</dbReference>
<feature type="domain" description="FAS1" evidence="2">
    <location>
        <begin position="239"/>
        <end position="405"/>
    </location>
</feature>
<accession>A0ABW4ZJA3</accession>
<dbReference type="PROSITE" id="PS51257">
    <property type="entry name" value="PROKAR_LIPOPROTEIN"/>
    <property type="match status" value="1"/>
</dbReference>
<feature type="domain" description="FAS1" evidence="2">
    <location>
        <begin position="410"/>
        <end position="558"/>
    </location>
</feature>
<feature type="chain" id="PRO_5045772738" evidence="1">
    <location>
        <begin position="23"/>
        <end position="728"/>
    </location>
</feature>
<dbReference type="RefSeq" id="WP_255897798.1">
    <property type="nucleotide sequence ID" value="NZ_JAFMZO010000001.1"/>
</dbReference>
<organism evidence="3 4">
    <name type="scientific">Paradesertivirga mongoliensis</name>
    <dbReference type="NCBI Taxonomy" id="2100740"/>
    <lineage>
        <taxon>Bacteria</taxon>
        <taxon>Pseudomonadati</taxon>
        <taxon>Bacteroidota</taxon>
        <taxon>Sphingobacteriia</taxon>
        <taxon>Sphingobacteriales</taxon>
        <taxon>Sphingobacteriaceae</taxon>
        <taxon>Paradesertivirga</taxon>
    </lineage>
</organism>